<keyword evidence="2" id="KW-0808">Transferase</keyword>
<protein>
    <submittedName>
        <fullName evidence="2">SAM-dependent methyltransferase</fullName>
        <ecNumber evidence="2">2.1.1.312</ecNumber>
    </submittedName>
</protein>
<sequence>MGPPSQRSKRKGKASVHKPVNRTSGKSTLHSSKTREDEIPTLEEEFPCSALPLSLQQLILNVFRSALLPIESNSTSQASCSSLTEHIQAIKAHLYRRDFVRAFAEADECALRAYALRWSASRALGYASVFWRLQELIFGEKWVDVLCVGGGAGAEIMALAGVWRAVREERDGLSGRLSALEVGDVAADDGGGCEERQTLSPGSLGVKVMAVDIADWSTVVERLSVGIRSKSVPSTRSCPAPLLPWIDDDSGENSAFNVQFRKEDVLSLSEEDIKTLLYPSPRTGAVSATTLVTLMFTLNELFSTSIPKTVSFLLRLTDLLKPGAILLIVDSPGSYSTVSLGSKSNAPQQTQDSNDAKQSSERKYPMRFLLEHTLLSAAAGKWKCMLSDESRWFRRDRAALTYDAGEGIGLEDMRYQIHLYARL</sequence>
<proteinExistence type="predicted"/>
<dbReference type="EC" id="2.1.1.312" evidence="2"/>
<reference evidence="2" key="1">
    <citation type="submission" date="2023-03" db="EMBL/GenBank/DDBJ databases">
        <title>Emydomyces testavorans Genome Sequence.</title>
        <authorList>
            <person name="Hoyer L."/>
        </authorList>
    </citation>
    <scope>NUCLEOTIDE SEQUENCE</scope>
    <source>
        <strain evidence="2">16-2883</strain>
    </source>
</reference>
<dbReference type="Pfam" id="PF11312">
    <property type="entry name" value="Methyltransf_34"/>
    <property type="match status" value="1"/>
</dbReference>
<dbReference type="AlphaFoldDB" id="A0AAF0DG03"/>
<feature type="compositionally biased region" description="Polar residues" evidence="1">
    <location>
        <begin position="21"/>
        <end position="31"/>
    </location>
</feature>
<evidence type="ECO:0000256" key="1">
    <source>
        <dbReference type="SAM" id="MobiDB-lite"/>
    </source>
</evidence>
<name>A0AAF0DG03_9EURO</name>
<keyword evidence="2" id="KW-0489">Methyltransferase</keyword>
<evidence type="ECO:0000313" key="2">
    <source>
        <dbReference type="EMBL" id="WEW56797.1"/>
    </source>
</evidence>
<dbReference type="InterPro" id="IPR021463">
    <property type="entry name" value="Methyltransf_34"/>
</dbReference>
<dbReference type="GO" id="GO:0032259">
    <property type="term" value="P:methylation"/>
    <property type="evidence" value="ECO:0007669"/>
    <property type="project" value="UniProtKB-KW"/>
</dbReference>
<dbReference type="Proteomes" id="UP001219355">
    <property type="component" value="Chromosome 1"/>
</dbReference>
<keyword evidence="3" id="KW-1185">Reference proteome</keyword>
<feature type="region of interest" description="Disordered" evidence="1">
    <location>
        <begin position="339"/>
        <end position="360"/>
    </location>
</feature>
<dbReference type="GO" id="GO:0008168">
    <property type="term" value="F:methyltransferase activity"/>
    <property type="evidence" value="ECO:0007669"/>
    <property type="project" value="UniProtKB-KW"/>
</dbReference>
<organism evidence="2 3">
    <name type="scientific">Emydomyces testavorans</name>
    <dbReference type="NCBI Taxonomy" id="2070801"/>
    <lineage>
        <taxon>Eukaryota</taxon>
        <taxon>Fungi</taxon>
        <taxon>Dikarya</taxon>
        <taxon>Ascomycota</taxon>
        <taxon>Pezizomycotina</taxon>
        <taxon>Eurotiomycetes</taxon>
        <taxon>Eurotiomycetidae</taxon>
        <taxon>Onygenales</taxon>
        <taxon>Nannizziopsiaceae</taxon>
        <taxon>Emydomyces</taxon>
    </lineage>
</organism>
<gene>
    <name evidence="2" type="ORF">PRK78_002251</name>
</gene>
<accession>A0AAF0DG03</accession>
<feature type="region of interest" description="Disordered" evidence="1">
    <location>
        <begin position="1"/>
        <end position="36"/>
    </location>
</feature>
<dbReference type="EMBL" id="CP120627">
    <property type="protein sequence ID" value="WEW56797.1"/>
    <property type="molecule type" value="Genomic_DNA"/>
</dbReference>
<feature type="compositionally biased region" description="Basic residues" evidence="1">
    <location>
        <begin position="7"/>
        <end position="20"/>
    </location>
</feature>
<feature type="compositionally biased region" description="Polar residues" evidence="1">
    <location>
        <begin position="339"/>
        <end position="353"/>
    </location>
</feature>
<evidence type="ECO:0000313" key="3">
    <source>
        <dbReference type="Proteomes" id="UP001219355"/>
    </source>
</evidence>